<dbReference type="GO" id="GO:0051301">
    <property type="term" value="P:cell division"/>
    <property type="evidence" value="ECO:0007669"/>
    <property type="project" value="UniProtKB-KW"/>
</dbReference>
<dbReference type="EMBL" id="JBHSWA010000001">
    <property type="protein sequence ID" value="MFC6642569.1"/>
    <property type="molecule type" value="Genomic_DNA"/>
</dbReference>
<name>A0ABW1YZH0_9RHOB</name>
<evidence type="ECO:0000256" key="9">
    <source>
        <dbReference type="HAMAP-Rule" id="MF_00911"/>
    </source>
</evidence>
<comment type="function">
    <text evidence="9">Essential cell division protein.</text>
</comment>
<evidence type="ECO:0000256" key="2">
    <source>
        <dbReference type="ARBA" id="ARBA00022475"/>
    </source>
</evidence>
<dbReference type="PANTHER" id="PTHR35851">
    <property type="entry name" value="CELL DIVISION PROTEIN FTSQ"/>
    <property type="match status" value="1"/>
</dbReference>
<sequence>MRSLIRRRPEAGKADPAPSRWSWRMQRLMLTPGFRFALRVGLPFTLSLLAGTIYMADEERRGTVVQAIADVRASIEERPEFMVKLMAIDGASDLLSSEIRTALPLEFPLSSFDLDLPQIREKITDIDGVRQANVRIRPGGVLQIDVTPRVPVAVWRSETGLALVDNTGAHVARIGARRDHADLPLIAGAGAAKAVPEALKLIGAANVLGDRLRGLVRVGGRRWDVVLDRNQTIMLPEENALQALERVIALEGAQEVLTRDVARVDMRLAARPTLRMNEDATREWWHIRQLSGQ</sequence>
<keyword evidence="4 9" id="KW-0132">Cell division</keyword>
<dbReference type="PANTHER" id="PTHR35851:SF1">
    <property type="entry name" value="CELL DIVISION PROTEIN FTSQ"/>
    <property type="match status" value="1"/>
</dbReference>
<feature type="domain" description="POTRA" evidence="10">
    <location>
        <begin position="81"/>
        <end position="149"/>
    </location>
</feature>
<evidence type="ECO:0000313" key="11">
    <source>
        <dbReference type="EMBL" id="MFC6642569.1"/>
    </source>
</evidence>
<dbReference type="RefSeq" id="WP_132444478.1">
    <property type="nucleotide sequence ID" value="NZ_JBHSWA010000001.1"/>
</dbReference>
<evidence type="ECO:0000256" key="8">
    <source>
        <dbReference type="ARBA" id="ARBA00023306"/>
    </source>
</evidence>
<dbReference type="PROSITE" id="PS51779">
    <property type="entry name" value="POTRA"/>
    <property type="match status" value="1"/>
</dbReference>
<keyword evidence="7 9" id="KW-0472">Membrane</keyword>
<dbReference type="InterPro" id="IPR034746">
    <property type="entry name" value="POTRA"/>
</dbReference>
<keyword evidence="6 9" id="KW-1133">Transmembrane helix</keyword>
<dbReference type="Pfam" id="PF03799">
    <property type="entry name" value="FtsQ_DivIB_C"/>
    <property type="match status" value="1"/>
</dbReference>
<dbReference type="HAMAP" id="MF_00911">
    <property type="entry name" value="FtsQ_subfam"/>
    <property type="match status" value="1"/>
</dbReference>
<reference evidence="12" key="1">
    <citation type="journal article" date="2019" name="Int. J. Syst. Evol. Microbiol.">
        <title>The Global Catalogue of Microorganisms (GCM) 10K type strain sequencing project: providing services to taxonomists for standard genome sequencing and annotation.</title>
        <authorList>
            <consortium name="The Broad Institute Genomics Platform"/>
            <consortium name="The Broad Institute Genome Sequencing Center for Infectious Disease"/>
            <person name="Wu L."/>
            <person name="Ma J."/>
        </authorList>
    </citation>
    <scope>NUCLEOTIDE SEQUENCE [LARGE SCALE GENOMIC DNA]</scope>
    <source>
        <strain evidence="12">NBRC 111368</strain>
    </source>
</reference>
<accession>A0ABW1YZH0</accession>
<dbReference type="InterPro" id="IPR026579">
    <property type="entry name" value="FtsQ"/>
</dbReference>
<evidence type="ECO:0000256" key="7">
    <source>
        <dbReference type="ARBA" id="ARBA00023136"/>
    </source>
</evidence>
<organism evidence="11 12">
    <name type="scientific">Sulfitobacter profundi</name>
    <dbReference type="NCBI Taxonomy" id="2679961"/>
    <lineage>
        <taxon>Bacteria</taxon>
        <taxon>Pseudomonadati</taxon>
        <taxon>Pseudomonadota</taxon>
        <taxon>Alphaproteobacteria</taxon>
        <taxon>Rhodobacterales</taxon>
        <taxon>Roseobacteraceae</taxon>
        <taxon>Sulfitobacter</taxon>
    </lineage>
</organism>
<evidence type="ECO:0000256" key="5">
    <source>
        <dbReference type="ARBA" id="ARBA00022692"/>
    </source>
</evidence>
<evidence type="ECO:0000256" key="4">
    <source>
        <dbReference type="ARBA" id="ARBA00022618"/>
    </source>
</evidence>
<dbReference type="Gene3D" id="3.40.50.11690">
    <property type="entry name" value="Cell division protein FtsQ/DivIB"/>
    <property type="match status" value="1"/>
</dbReference>
<evidence type="ECO:0000256" key="6">
    <source>
        <dbReference type="ARBA" id="ARBA00022989"/>
    </source>
</evidence>
<dbReference type="InterPro" id="IPR045335">
    <property type="entry name" value="FtsQ_C_sf"/>
</dbReference>
<keyword evidence="5 9" id="KW-0812">Transmembrane</keyword>
<feature type="transmembrane region" description="Helical" evidence="9">
    <location>
        <begin position="36"/>
        <end position="56"/>
    </location>
</feature>
<dbReference type="InterPro" id="IPR005548">
    <property type="entry name" value="Cell_div_FtsQ/DivIB_C"/>
</dbReference>
<proteinExistence type="inferred from homology"/>
<keyword evidence="2 9" id="KW-1003">Cell membrane</keyword>
<dbReference type="Proteomes" id="UP001596403">
    <property type="component" value="Unassembled WGS sequence"/>
</dbReference>
<protein>
    <recommendedName>
        <fullName evidence="9">Cell division protein FtsQ</fullName>
    </recommendedName>
</protein>
<comment type="subcellular location">
    <subcellularLocation>
        <location evidence="9">Cell inner membrane</location>
        <topology evidence="9">Single-pass type II membrane protein</topology>
    </subcellularLocation>
    <subcellularLocation>
        <location evidence="1">Membrane</location>
    </subcellularLocation>
    <text evidence="9">Localizes to the division septum.</text>
</comment>
<comment type="similarity">
    <text evidence="9">Belongs to the FtsQ/DivIB family. FtsQ subfamily.</text>
</comment>
<keyword evidence="3 9" id="KW-0997">Cell inner membrane</keyword>
<evidence type="ECO:0000313" key="12">
    <source>
        <dbReference type="Proteomes" id="UP001596403"/>
    </source>
</evidence>
<keyword evidence="12" id="KW-1185">Reference proteome</keyword>
<comment type="caution">
    <text evidence="11">The sequence shown here is derived from an EMBL/GenBank/DDBJ whole genome shotgun (WGS) entry which is preliminary data.</text>
</comment>
<evidence type="ECO:0000256" key="1">
    <source>
        <dbReference type="ARBA" id="ARBA00004370"/>
    </source>
</evidence>
<evidence type="ECO:0000256" key="3">
    <source>
        <dbReference type="ARBA" id="ARBA00022519"/>
    </source>
</evidence>
<evidence type="ECO:0000259" key="10">
    <source>
        <dbReference type="PROSITE" id="PS51779"/>
    </source>
</evidence>
<keyword evidence="8 9" id="KW-0131">Cell cycle</keyword>
<gene>
    <name evidence="9" type="primary">ftsQ</name>
    <name evidence="11" type="ORF">ACFQAU_13535</name>
</gene>